<evidence type="ECO:0000313" key="1">
    <source>
        <dbReference type="EMBL" id="GAG45531.1"/>
    </source>
</evidence>
<comment type="caution">
    <text evidence="1">The sequence shown here is derived from an EMBL/GenBank/DDBJ whole genome shotgun (WGS) entry which is preliminary data.</text>
</comment>
<sequence>MNRKEKCARLDKLAEPTVKLLDGSAALLRFGYHYEPKIGDTLRTTLDVSLFHDIPIDIKDVDKYSDAVMEKYIKDRVTCAVLSMQDCLGELAEKLQKQSNPKESA</sequence>
<gene>
    <name evidence="1" type="ORF">S01H1_78408</name>
</gene>
<proteinExistence type="predicted"/>
<organism evidence="1">
    <name type="scientific">marine sediment metagenome</name>
    <dbReference type="NCBI Taxonomy" id="412755"/>
    <lineage>
        <taxon>unclassified sequences</taxon>
        <taxon>metagenomes</taxon>
        <taxon>ecological metagenomes</taxon>
    </lineage>
</organism>
<reference evidence="1" key="1">
    <citation type="journal article" date="2014" name="Front. Microbiol.">
        <title>High frequency of phylogenetically diverse reductive dehalogenase-homologous genes in deep subseafloor sedimentary metagenomes.</title>
        <authorList>
            <person name="Kawai M."/>
            <person name="Futagami T."/>
            <person name="Toyoda A."/>
            <person name="Takaki Y."/>
            <person name="Nishi S."/>
            <person name="Hori S."/>
            <person name="Arai W."/>
            <person name="Tsubouchi T."/>
            <person name="Morono Y."/>
            <person name="Uchiyama I."/>
            <person name="Ito T."/>
            <person name="Fujiyama A."/>
            <person name="Inagaki F."/>
            <person name="Takami H."/>
        </authorList>
    </citation>
    <scope>NUCLEOTIDE SEQUENCE</scope>
    <source>
        <strain evidence="1">Expedition CK06-06</strain>
    </source>
</reference>
<accession>X0ZAX4</accession>
<feature type="non-terminal residue" evidence="1">
    <location>
        <position position="105"/>
    </location>
</feature>
<dbReference type="AlphaFoldDB" id="X0ZAX4"/>
<protein>
    <submittedName>
        <fullName evidence="1">Uncharacterized protein</fullName>
    </submittedName>
</protein>
<name>X0ZAX4_9ZZZZ</name>
<dbReference type="EMBL" id="BARS01052769">
    <property type="protein sequence ID" value="GAG45531.1"/>
    <property type="molecule type" value="Genomic_DNA"/>
</dbReference>